<organism evidence="1 2">
    <name type="scientific">Penicillium oxalicum (strain 114-2 / CGMCC 5302)</name>
    <name type="common">Penicillium decumbens</name>
    <dbReference type="NCBI Taxonomy" id="933388"/>
    <lineage>
        <taxon>Eukaryota</taxon>
        <taxon>Fungi</taxon>
        <taxon>Dikarya</taxon>
        <taxon>Ascomycota</taxon>
        <taxon>Pezizomycotina</taxon>
        <taxon>Eurotiomycetes</taxon>
        <taxon>Eurotiomycetidae</taxon>
        <taxon>Eurotiales</taxon>
        <taxon>Aspergillaceae</taxon>
        <taxon>Penicillium</taxon>
    </lineage>
</organism>
<dbReference type="EMBL" id="KB644409">
    <property type="protein sequence ID" value="EPS26542.1"/>
    <property type="molecule type" value="Genomic_DNA"/>
</dbReference>
<accession>S8AX94</accession>
<dbReference type="PhylomeDB" id="S8AX94"/>
<dbReference type="eggNOG" id="ENOG502ST1T">
    <property type="taxonomic scope" value="Eukaryota"/>
</dbReference>
<sequence>MAGSVQTIPDSVYHVMLLISQAKAPVGQTEKIRILGTYTSIAKAKEAAHCSLYNGGYEREWFSTFETSADALEPLATSEGTGLAVYAVATDGTKFRLRISTSPNTLQLKSDEQDGRVNIPLYYVVQTSVPYCSHKREPAHDTHIEGVFKSYDEARACASTALLSEEDGITTSSYQDYCEAGENERDCEFGENVIVHATGNNEDNYFVSVVMGQVLESVRLGEASLRI</sequence>
<dbReference type="AlphaFoldDB" id="S8AX94"/>
<dbReference type="HOGENOM" id="CLU_082183_0_0_1"/>
<dbReference type="OrthoDB" id="3880401at2759"/>
<evidence type="ECO:0000313" key="1">
    <source>
        <dbReference type="EMBL" id="EPS26542.1"/>
    </source>
</evidence>
<gene>
    <name evidence="1" type="ORF">PDE_01479</name>
</gene>
<evidence type="ECO:0000313" key="2">
    <source>
        <dbReference type="Proteomes" id="UP000019376"/>
    </source>
</evidence>
<proteinExistence type="predicted"/>
<name>S8AX94_PENO1</name>
<protein>
    <submittedName>
        <fullName evidence="1">Uncharacterized protein</fullName>
    </submittedName>
</protein>
<reference evidence="1 2" key="1">
    <citation type="journal article" date="2013" name="PLoS ONE">
        <title>Genomic and secretomic analyses reveal unique features of the lignocellulolytic enzyme system of Penicillium decumbens.</title>
        <authorList>
            <person name="Liu G."/>
            <person name="Zhang L."/>
            <person name="Wei X."/>
            <person name="Zou G."/>
            <person name="Qin Y."/>
            <person name="Ma L."/>
            <person name="Li J."/>
            <person name="Zheng H."/>
            <person name="Wang S."/>
            <person name="Wang C."/>
            <person name="Xun L."/>
            <person name="Zhao G.-P."/>
            <person name="Zhou Z."/>
            <person name="Qu Y."/>
        </authorList>
    </citation>
    <scope>NUCLEOTIDE SEQUENCE [LARGE SCALE GENOMIC DNA]</scope>
    <source>
        <strain evidence="2">114-2 / CGMCC 5302</strain>
    </source>
</reference>
<keyword evidence="2" id="KW-1185">Reference proteome</keyword>
<dbReference type="Proteomes" id="UP000019376">
    <property type="component" value="Unassembled WGS sequence"/>
</dbReference>